<evidence type="ECO:0000256" key="3">
    <source>
        <dbReference type="ARBA" id="ARBA00022553"/>
    </source>
</evidence>
<feature type="domain" description="Histidine kinase" evidence="10">
    <location>
        <begin position="719"/>
        <end position="928"/>
    </location>
</feature>
<dbReference type="InterPro" id="IPR036097">
    <property type="entry name" value="HisK_dim/P_sf"/>
</dbReference>
<dbReference type="PANTHER" id="PTHR43065">
    <property type="entry name" value="SENSOR HISTIDINE KINASE"/>
    <property type="match status" value="1"/>
</dbReference>
<dbReference type="Proteomes" id="UP000000789">
    <property type="component" value="Chromosome"/>
</dbReference>
<dbReference type="Pfam" id="PF00512">
    <property type="entry name" value="HisKA"/>
    <property type="match status" value="1"/>
</dbReference>
<keyword evidence="5" id="KW-0547">Nucleotide-binding</keyword>
<dbReference type="SUPFAM" id="SSF47384">
    <property type="entry name" value="Homodimeric domain of signal transducing histidine kinase"/>
    <property type="match status" value="1"/>
</dbReference>
<accession>A9BI31</accession>
<dbReference type="STRING" id="403833.Pmob_1628"/>
<dbReference type="OrthoDB" id="9759607at2"/>
<evidence type="ECO:0000256" key="9">
    <source>
        <dbReference type="SAM" id="Coils"/>
    </source>
</evidence>
<dbReference type="InterPro" id="IPR013767">
    <property type="entry name" value="PAS_fold"/>
</dbReference>
<keyword evidence="3" id="KW-0597">Phosphoprotein</keyword>
<dbReference type="InterPro" id="IPR003594">
    <property type="entry name" value="HATPase_dom"/>
</dbReference>
<dbReference type="InterPro" id="IPR036890">
    <property type="entry name" value="HATPase_C_sf"/>
</dbReference>
<dbReference type="InterPro" id="IPR000014">
    <property type="entry name" value="PAS"/>
</dbReference>
<dbReference type="SMART" id="SM00388">
    <property type="entry name" value="HisKA"/>
    <property type="match status" value="1"/>
</dbReference>
<dbReference type="SUPFAM" id="SSF55781">
    <property type="entry name" value="GAF domain-like"/>
    <property type="match status" value="2"/>
</dbReference>
<keyword evidence="8" id="KW-0902">Two-component regulatory system</keyword>
<evidence type="ECO:0000256" key="6">
    <source>
        <dbReference type="ARBA" id="ARBA00022777"/>
    </source>
</evidence>
<dbReference type="GO" id="GO:0000155">
    <property type="term" value="F:phosphorelay sensor kinase activity"/>
    <property type="evidence" value="ECO:0007669"/>
    <property type="project" value="InterPro"/>
</dbReference>
<dbReference type="InterPro" id="IPR035965">
    <property type="entry name" value="PAS-like_dom_sf"/>
</dbReference>
<evidence type="ECO:0000256" key="2">
    <source>
        <dbReference type="ARBA" id="ARBA00012438"/>
    </source>
</evidence>
<dbReference type="Gene3D" id="1.10.287.130">
    <property type="match status" value="1"/>
</dbReference>
<dbReference type="NCBIfam" id="TIGR00229">
    <property type="entry name" value="sensory_box"/>
    <property type="match status" value="1"/>
</dbReference>
<evidence type="ECO:0000256" key="8">
    <source>
        <dbReference type="ARBA" id="ARBA00023012"/>
    </source>
</evidence>
<dbReference type="Pfam" id="PF02518">
    <property type="entry name" value="HATPase_c"/>
    <property type="match status" value="1"/>
</dbReference>
<evidence type="ECO:0000256" key="1">
    <source>
        <dbReference type="ARBA" id="ARBA00000085"/>
    </source>
</evidence>
<dbReference type="CDD" id="cd00130">
    <property type="entry name" value="PAS"/>
    <property type="match status" value="1"/>
</dbReference>
<feature type="coiled-coil region" evidence="9">
    <location>
        <begin position="328"/>
        <end position="362"/>
    </location>
</feature>
<dbReference type="CDD" id="cd00082">
    <property type="entry name" value="HisKA"/>
    <property type="match status" value="1"/>
</dbReference>
<dbReference type="PROSITE" id="PS50109">
    <property type="entry name" value="HIS_KIN"/>
    <property type="match status" value="1"/>
</dbReference>
<keyword evidence="6 12" id="KW-0418">Kinase</keyword>
<feature type="domain" description="PAS" evidence="11">
    <location>
        <begin position="588"/>
        <end position="638"/>
    </location>
</feature>
<dbReference type="SMART" id="SM00387">
    <property type="entry name" value="HATPase_c"/>
    <property type="match status" value="1"/>
</dbReference>
<dbReference type="Gene3D" id="3.30.450.40">
    <property type="match status" value="2"/>
</dbReference>
<sequence>MKKTKYRSVEHMVSKILNIIYNDKPQNVLKSTFKEVSSQLKESMEKDNIMFIYQSSREVFKALASTIDKFENIKIYLRGDEDLKNKIFSNEIVPVNLKDDISQVSSTANDIRELFLYPIFSEEGLIGAVGLFDNQIDKNTFDQHFFYYSVLINLIIEKLRIRDLQDKVILMEKLTDIIEEITEKDIIVNNVLKLLKDSLHAESIAFWKLQGDTLEIKYFLGIDESTIITRTIPIENTLEGKAIKERSSYMLVGRENFQNYFIPFNIDLKSSIYSVIEQNDEVYGVLSVYNREEEYSFRTYKNFDDADFHVFSDTAKRLAFSIHRINLYNKLQNEVSKLTELKMNYEQLIEKQKEHLDMLNALDKISQAVRSVYDKNLAIKIMLLGLTSGRGLKFNRALYLEKDKVRGFLVPKIWVGPDTEEDATEIWKDANIRALKYGNVVQYLKEEAIKIPTNNKLILSLQNKVLAYKGHPILERVVEKKQVLHIVPQMLEIKWEDLEDIYDIVKINEFLIFPVAGMTETKGVVIVDNKINKKPITNIETEIVKLFKDNMGLALEMIENYQELKEKTLRLEEQKDLMDYYRRFKDNILQNLAVAVVVVDRNGKINEWNRKAENFFSRPRETMIGTAIQDITDTIGEEIIEKIKVIYETKNNIKLKNYEVKLSDTKKIFDIQLSPLRNEELGVIEGVIIVFDDVTELYNLQKEMEKRERLAAMGEMTARIAHEVRNPITIIGGFLNRIAKMNEMDDIQKYTQIIKEELSRLEHIVNEILEYSRGGKINQIEEVNLIEIIRGIILMYEDFIQQKHVMVNTDWLKEEILIKVDKDKIKQVLMNLIKNALESVNNNGKIDIKVGFTAENKVFFEITNDGPSIPQEIKEKLFTPFLTTKSNGTGLGLAICKKIIEEEHKGKIYLVKSDDTGTSFRFEIPTGEK</sequence>
<dbReference type="InterPro" id="IPR029016">
    <property type="entry name" value="GAF-like_dom_sf"/>
</dbReference>
<dbReference type="Pfam" id="PF00989">
    <property type="entry name" value="PAS"/>
    <property type="match status" value="1"/>
</dbReference>
<dbReference type="eggNOG" id="COG2203">
    <property type="taxonomic scope" value="Bacteria"/>
</dbReference>
<evidence type="ECO:0000256" key="7">
    <source>
        <dbReference type="ARBA" id="ARBA00022840"/>
    </source>
</evidence>
<keyword evidence="7" id="KW-0067">ATP-binding</keyword>
<evidence type="ECO:0000256" key="5">
    <source>
        <dbReference type="ARBA" id="ARBA00022741"/>
    </source>
</evidence>
<dbReference type="SUPFAM" id="SSF55874">
    <property type="entry name" value="ATPase domain of HSP90 chaperone/DNA topoisomerase II/histidine kinase"/>
    <property type="match status" value="1"/>
</dbReference>
<dbReference type="KEGG" id="pmo:Pmob_1628"/>
<dbReference type="EC" id="2.7.13.3" evidence="2"/>
<dbReference type="AlphaFoldDB" id="A9BI31"/>
<dbReference type="SUPFAM" id="SSF55785">
    <property type="entry name" value="PYP-like sensor domain (PAS domain)"/>
    <property type="match status" value="1"/>
</dbReference>
<keyword evidence="4" id="KW-0808">Transferase</keyword>
<dbReference type="InterPro" id="IPR003661">
    <property type="entry name" value="HisK_dim/P_dom"/>
</dbReference>
<dbReference type="InterPro" id="IPR004358">
    <property type="entry name" value="Sig_transdc_His_kin-like_C"/>
</dbReference>
<comment type="catalytic activity">
    <reaction evidence="1">
        <text>ATP + protein L-histidine = ADP + protein N-phospho-L-histidine.</text>
        <dbReference type="EC" id="2.7.13.3"/>
    </reaction>
</comment>
<dbReference type="GO" id="GO:0005524">
    <property type="term" value="F:ATP binding"/>
    <property type="evidence" value="ECO:0007669"/>
    <property type="project" value="UniProtKB-KW"/>
</dbReference>
<keyword evidence="13" id="KW-1185">Reference proteome</keyword>
<proteinExistence type="predicted"/>
<dbReference type="EMBL" id="CP000879">
    <property type="protein sequence ID" value="ABX32322.1"/>
    <property type="molecule type" value="Genomic_DNA"/>
</dbReference>
<gene>
    <name evidence="12" type="ordered locus">Pmob_1628</name>
</gene>
<evidence type="ECO:0000313" key="13">
    <source>
        <dbReference type="Proteomes" id="UP000000789"/>
    </source>
</evidence>
<dbReference type="SMART" id="SM00091">
    <property type="entry name" value="PAS"/>
    <property type="match status" value="1"/>
</dbReference>
<dbReference type="Gene3D" id="3.30.450.20">
    <property type="entry name" value="PAS domain"/>
    <property type="match status" value="1"/>
</dbReference>
<name>A9BI31_PETMO</name>
<dbReference type="eggNOG" id="COG5000">
    <property type="taxonomic scope" value="Bacteria"/>
</dbReference>
<evidence type="ECO:0000259" key="11">
    <source>
        <dbReference type="PROSITE" id="PS50112"/>
    </source>
</evidence>
<dbReference type="PROSITE" id="PS50112">
    <property type="entry name" value="PAS"/>
    <property type="match status" value="1"/>
</dbReference>
<dbReference type="InterPro" id="IPR005467">
    <property type="entry name" value="His_kinase_dom"/>
</dbReference>
<reference evidence="12" key="1">
    <citation type="submission" date="2007-11" db="EMBL/GenBank/DDBJ databases">
        <title>Complete sequence of Petroga mobilis SJ95.</title>
        <authorList>
            <consortium name="US DOE Joint Genome Institute"/>
            <person name="Copeland A."/>
            <person name="Lucas S."/>
            <person name="Lapidus A."/>
            <person name="Barry K."/>
            <person name="Glavina del Rio T."/>
            <person name="Dalin E."/>
            <person name="Tice H."/>
            <person name="Pitluck S."/>
            <person name="Meincke L."/>
            <person name="Brettin T."/>
            <person name="Bruce D."/>
            <person name="Detter J.C."/>
            <person name="Han C."/>
            <person name="Kuske C.R."/>
            <person name="Schmutz J."/>
            <person name="Larimer F."/>
            <person name="Land M."/>
            <person name="Hauser L."/>
            <person name="Kyrpides N."/>
            <person name="Mikhailova N."/>
            <person name="Noll K."/>
            <person name="Richardson P."/>
        </authorList>
    </citation>
    <scope>NUCLEOTIDE SEQUENCE [LARGE SCALE GENOMIC DNA]</scope>
    <source>
        <strain evidence="12">SJ95</strain>
    </source>
</reference>
<dbReference type="HOGENOM" id="CLU_322055_0_0_0"/>
<dbReference type="GO" id="GO:0006355">
    <property type="term" value="P:regulation of DNA-templated transcription"/>
    <property type="evidence" value="ECO:0007669"/>
    <property type="project" value="InterPro"/>
</dbReference>
<evidence type="ECO:0000259" key="10">
    <source>
        <dbReference type="PROSITE" id="PS50109"/>
    </source>
</evidence>
<dbReference type="CDD" id="cd00075">
    <property type="entry name" value="HATPase"/>
    <property type="match status" value="1"/>
</dbReference>
<keyword evidence="9" id="KW-0175">Coiled coil</keyword>
<evidence type="ECO:0000313" key="12">
    <source>
        <dbReference type="EMBL" id="ABX32322.1"/>
    </source>
</evidence>
<protein>
    <recommendedName>
        <fullName evidence="2">histidine kinase</fullName>
        <ecNumber evidence="2">2.7.13.3</ecNumber>
    </recommendedName>
</protein>
<dbReference type="PRINTS" id="PR00344">
    <property type="entry name" value="BCTRLSENSOR"/>
</dbReference>
<organism evidence="12 13">
    <name type="scientific">Petrotoga mobilis (strain DSM 10674 / SJ95)</name>
    <dbReference type="NCBI Taxonomy" id="403833"/>
    <lineage>
        <taxon>Bacteria</taxon>
        <taxon>Thermotogati</taxon>
        <taxon>Thermotogota</taxon>
        <taxon>Thermotogae</taxon>
        <taxon>Petrotogales</taxon>
        <taxon>Petrotogaceae</taxon>
        <taxon>Petrotoga</taxon>
    </lineage>
</organism>
<evidence type="ECO:0000256" key="4">
    <source>
        <dbReference type="ARBA" id="ARBA00022679"/>
    </source>
</evidence>
<dbReference type="PANTHER" id="PTHR43065:SF10">
    <property type="entry name" value="PEROXIDE STRESS-ACTIVATED HISTIDINE KINASE MAK3"/>
    <property type="match status" value="1"/>
</dbReference>
<dbReference type="Gene3D" id="3.30.565.10">
    <property type="entry name" value="Histidine kinase-like ATPase, C-terminal domain"/>
    <property type="match status" value="1"/>
</dbReference>